<evidence type="ECO:0000256" key="1">
    <source>
        <dbReference type="SAM" id="SignalP"/>
    </source>
</evidence>
<organism evidence="2 3">
    <name type="scientific">Gilvimarinus xylanilyticus</name>
    <dbReference type="NCBI Taxonomy" id="2944139"/>
    <lineage>
        <taxon>Bacteria</taxon>
        <taxon>Pseudomonadati</taxon>
        <taxon>Pseudomonadota</taxon>
        <taxon>Gammaproteobacteria</taxon>
        <taxon>Cellvibrionales</taxon>
        <taxon>Cellvibrionaceae</taxon>
        <taxon>Gilvimarinus</taxon>
    </lineage>
</organism>
<evidence type="ECO:0000313" key="2">
    <source>
        <dbReference type="EMBL" id="MCP8897979.1"/>
    </source>
</evidence>
<gene>
    <name evidence="2" type="ORF">M6D89_01550</name>
</gene>
<keyword evidence="1" id="KW-0732">Signal</keyword>
<dbReference type="Proteomes" id="UP001139319">
    <property type="component" value="Unassembled WGS sequence"/>
</dbReference>
<reference evidence="2" key="2">
    <citation type="submission" date="2023-01" db="EMBL/GenBank/DDBJ databases">
        <title>Gilvimarinus xylanilyticus HB14 isolated from Caulerpa lentillifera aquaculture base in Hainan, China.</title>
        <authorList>
            <person name="Zhang Y.-J."/>
        </authorList>
    </citation>
    <scope>NUCLEOTIDE SEQUENCE</scope>
    <source>
        <strain evidence="2">HB14</strain>
    </source>
</reference>
<proteinExistence type="predicted"/>
<name>A0A9X2HUP3_9GAMM</name>
<dbReference type="InterPro" id="IPR007433">
    <property type="entry name" value="DUF481"/>
</dbReference>
<protein>
    <submittedName>
        <fullName evidence="2">DUF481 domain-containing protein</fullName>
    </submittedName>
</protein>
<sequence length="258" mass="28506">MKTFVTSTAAAVLLVSAGIVQAQDDDVTEVKTWEVAAELGAISTSGNTETMSVNGKVDLTQTLEHWKNEFVASVLYKEDEIKNDSGIKVTETTAEKYFGSAKSSYLFADDFSSLFGFASHTHDEFGSYRDYTVVSFGYGARFIDNGSITLDGEIVPGYYWGDKVLDEETDTIESEEGAMVRVAGELNWEITENATFNQKLAAEAAEDNTRYLSDTSLSTKISDRMQMKVGYTLSHDTDVAPDKEETDTTTYINLVYNF</sequence>
<reference evidence="2" key="1">
    <citation type="submission" date="2022-05" db="EMBL/GenBank/DDBJ databases">
        <authorList>
            <person name="Sun H.-N."/>
        </authorList>
    </citation>
    <scope>NUCLEOTIDE SEQUENCE</scope>
    <source>
        <strain evidence="2">HB14</strain>
    </source>
</reference>
<dbReference type="EMBL" id="JAMFTH010000001">
    <property type="protein sequence ID" value="MCP8897979.1"/>
    <property type="molecule type" value="Genomic_DNA"/>
</dbReference>
<evidence type="ECO:0000313" key="3">
    <source>
        <dbReference type="Proteomes" id="UP001139319"/>
    </source>
</evidence>
<accession>A0A9X2HUP3</accession>
<dbReference type="Pfam" id="PF04338">
    <property type="entry name" value="DUF481"/>
    <property type="match status" value="1"/>
</dbReference>
<dbReference type="AlphaFoldDB" id="A0A9X2HUP3"/>
<keyword evidence="3" id="KW-1185">Reference proteome</keyword>
<feature type="chain" id="PRO_5040818480" evidence="1">
    <location>
        <begin position="23"/>
        <end position="258"/>
    </location>
</feature>
<comment type="caution">
    <text evidence="2">The sequence shown here is derived from an EMBL/GenBank/DDBJ whole genome shotgun (WGS) entry which is preliminary data.</text>
</comment>
<dbReference type="RefSeq" id="WP_253966274.1">
    <property type="nucleotide sequence ID" value="NZ_JAMFTH010000001.1"/>
</dbReference>
<feature type="signal peptide" evidence="1">
    <location>
        <begin position="1"/>
        <end position="22"/>
    </location>
</feature>